<sequence length="34" mass="3762">ASDLGVTLIGFARGRKMNLYTNEWRVKDIAPGLV</sequence>
<proteinExistence type="predicted"/>
<organism evidence="1">
    <name type="scientific">marine sediment metagenome</name>
    <dbReference type="NCBI Taxonomy" id="412755"/>
    <lineage>
        <taxon>unclassified sequences</taxon>
        <taxon>metagenomes</taxon>
        <taxon>ecological metagenomes</taxon>
    </lineage>
</organism>
<evidence type="ECO:0000313" key="1">
    <source>
        <dbReference type="EMBL" id="GAI65740.1"/>
    </source>
</evidence>
<comment type="caution">
    <text evidence="1">The sequence shown here is derived from an EMBL/GenBank/DDBJ whole genome shotgun (WGS) entry which is preliminary data.</text>
</comment>
<gene>
    <name evidence="1" type="ORF">S06H3_65121</name>
</gene>
<dbReference type="InterPro" id="IPR016193">
    <property type="entry name" value="Cytidine_deaminase-like"/>
</dbReference>
<dbReference type="AlphaFoldDB" id="X1RRA6"/>
<reference evidence="1" key="1">
    <citation type="journal article" date="2014" name="Front. Microbiol.">
        <title>High frequency of phylogenetically diverse reductive dehalogenase-homologous genes in deep subseafloor sedimentary metagenomes.</title>
        <authorList>
            <person name="Kawai M."/>
            <person name="Futagami T."/>
            <person name="Toyoda A."/>
            <person name="Takaki Y."/>
            <person name="Nishi S."/>
            <person name="Hori S."/>
            <person name="Arai W."/>
            <person name="Tsubouchi T."/>
            <person name="Morono Y."/>
            <person name="Uchiyama I."/>
            <person name="Ito T."/>
            <person name="Fujiyama A."/>
            <person name="Inagaki F."/>
            <person name="Takami H."/>
        </authorList>
    </citation>
    <scope>NUCLEOTIDE SEQUENCE</scope>
    <source>
        <strain evidence="1">Expedition CK06-06</strain>
    </source>
</reference>
<protein>
    <recommendedName>
        <fullName evidence="2">Sulfurtransferase FdhD</fullName>
    </recommendedName>
</protein>
<feature type="non-terminal residue" evidence="1">
    <location>
        <position position="1"/>
    </location>
</feature>
<name>X1RRA6_9ZZZZ</name>
<dbReference type="SUPFAM" id="SSF53927">
    <property type="entry name" value="Cytidine deaminase-like"/>
    <property type="match status" value="1"/>
</dbReference>
<accession>X1RRA6</accession>
<evidence type="ECO:0008006" key="2">
    <source>
        <dbReference type="Google" id="ProtNLM"/>
    </source>
</evidence>
<dbReference type="GO" id="GO:0003824">
    <property type="term" value="F:catalytic activity"/>
    <property type="evidence" value="ECO:0007669"/>
    <property type="project" value="InterPro"/>
</dbReference>
<dbReference type="EMBL" id="BARV01043730">
    <property type="protein sequence ID" value="GAI65740.1"/>
    <property type="molecule type" value="Genomic_DNA"/>
</dbReference>
<dbReference type="Gene3D" id="3.40.140.10">
    <property type="entry name" value="Cytidine Deaminase, domain 2"/>
    <property type="match status" value="1"/>
</dbReference>